<sequence>MIIPLSSLVGWNPHRLQQYYSAISSIQQPRIKIPRFQKSTPKQNSKISASVEKSIFKIPQQTQEISNLPKAMAVGKSTSSIALIISSVRPGRNGPKVAKLVAETIQKNLPKNVALKVVDLAEWNLPVFEQTEIPFSIQKSELYSTEIAKRWSKEISSHDGYIFLVPGTLKNAFDYLYNEWSGKPAMIVNYGGRPVDGLNGGKHFTDILNSLQMKLPTILPKVSIATLDREKTAVGKDLVFYEPAVENQVRSDIAMAWEGILKSLKPSGASPASA</sequence>
<proteinExistence type="predicted"/>
<feature type="domain" description="NADPH-dependent FMN reductase-like" evidence="1">
    <location>
        <begin position="81"/>
        <end position="214"/>
    </location>
</feature>
<evidence type="ECO:0000313" key="2">
    <source>
        <dbReference type="EMBL" id="KAJ6260038.1"/>
    </source>
</evidence>
<comment type="caution">
    <text evidence="2">The sequence shown here is derived from an EMBL/GenBank/DDBJ whole genome shotgun (WGS) entry which is preliminary data.</text>
</comment>
<dbReference type="Pfam" id="PF03358">
    <property type="entry name" value="FMN_red"/>
    <property type="match status" value="1"/>
</dbReference>
<dbReference type="SUPFAM" id="SSF52218">
    <property type="entry name" value="Flavoproteins"/>
    <property type="match status" value="1"/>
</dbReference>
<dbReference type="GO" id="GO:0005829">
    <property type="term" value="C:cytosol"/>
    <property type="evidence" value="ECO:0007669"/>
    <property type="project" value="TreeGrafter"/>
</dbReference>
<evidence type="ECO:0000259" key="1">
    <source>
        <dbReference type="Pfam" id="PF03358"/>
    </source>
</evidence>
<reference evidence="2" key="1">
    <citation type="submission" date="2023-01" db="EMBL/GenBank/DDBJ databases">
        <title>The chitinases involved in constricting ring structure development in the nematode-trapping fungus Drechslerella dactyloides.</title>
        <authorList>
            <person name="Wang R."/>
            <person name="Zhang L."/>
            <person name="Tang P."/>
            <person name="Li S."/>
            <person name="Liang L."/>
        </authorList>
    </citation>
    <scope>NUCLEOTIDE SEQUENCE</scope>
    <source>
        <strain evidence="2">YMF1.00031</strain>
    </source>
</reference>
<dbReference type="PANTHER" id="PTHR30543:SF21">
    <property type="entry name" value="NAD(P)H-DEPENDENT FMN REDUCTASE LOT6"/>
    <property type="match status" value="1"/>
</dbReference>
<dbReference type="GO" id="GO:0016491">
    <property type="term" value="F:oxidoreductase activity"/>
    <property type="evidence" value="ECO:0007669"/>
    <property type="project" value="InterPro"/>
</dbReference>
<name>A0AAD6IWP1_DREDA</name>
<accession>A0AAD6IWP1</accession>
<keyword evidence="3" id="KW-1185">Reference proteome</keyword>
<gene>
    <name evidence="2" type="ORF">Dda_5684</name>
</gene>
<dbReference type="Proteomes" id="UP001221413">
    <property type="component" value="Unassembled WGS sequence"/>
</dbReference>
<dbReference type="PANTHER" id="PTHR30543">
    <property type="entry name" value="CHROMATE REDUCTASE"/>
    <property type="match status" value="1"/>
</dbReference>
<evidence type="ECO:0000313" key="3">
    <source>
        <dbReference type="Proteomes" id="UP001221413"/>
    </source>
</evidence>
<dbReference type="Gene3D" id="3.40.50.360">
    <property type="match status" value="1"/>
</dbReference>
<dbReference type="InterPro" id="IPR029039">
    <property type="entry name" value="Flavoprotein-like_sf"/>
</dbReference>
<protein>
    <recommendedName>
        <fullName evidence="1">NADPH-dependent FMN reductase-like domain-containing protein</fullName>
    </recommendedName>
</protein>
<dbReference type="GO" id="GO:0010181">
    <property type="term" value="F:FMN binding"/>
    <property type="evidence" value="ECO:0007669"/>
    <property type="project" value="TreeGrafter"/>
</dbReference>
<organism evidence="2 3">
    <name type="scientific">Drechslerella dactyloides</name>
    <name type="common">Nematode-trapping fungus</name>
    <name type="synonym">Arthrobotrys dactyloides</name>
    <dbReference type="NCBI Taxonomy" id="74499"/>
    <lineage>
        <taxon>Eukaryota</taxon>
        <taxon>Fungi</taxon>
        <taxon>Dikarya</taxon>
        <taxon>Ascomycota</taxon>
        <taxon>Pezizomycotina</taxon>
        <taxon>Orbiliomycetes</taxon>
        <taxon>Orbiliales</taxon>
        <taxon>Orbiliaceae</taxon>
        <taxon>Drechslerella</taxon>
    </lineage>
</organism>
<dbReference type="InterPro" id="IPR050712">
    <property type="entry name" value="NAD(P)H-dep_reductase"/>
</dbReference>
<dbReference type="InterPro" id="IPR005025">
    <property type="entry name" value="FMN_Rdtase-like_dom"/>
</dbReference>
<dbReference type="AlphaFoldDB" id="A0AAD6IWP1"/>
<dbReference type="EMBL" id="JAQGDS010000006">
    <property type="protein sequence ID" value="KAJ6260038.1"/>
    <property type="molecule type" value="Genomic_DNA"/>
</dbReference>